<dbReference type="InterPro" id="IPR043380">
    <property type="entry name" value="Gcl-like"/>
</dbReference>
<dbReference type="InterPro" id="IPR011333">
    <property type="entry name" value="SKP1/BTB/POZ_sf"/>
</dbReference>
<dbReference type="GO" id="GO:0007281">
    <property type="term" value="P:germ cell development"/>
    <property type="evidence" value="ECO:0007669"/>
    <property type="project" value="InterPro"/>
</dbReference>
<dbReference type="Gene3D" id="3.30.710.10">
    <property type="entry name" value="Potassium Channel Kv1.1, Chain A"/>
    <property type="match status" value="1"/>
</dbReference>
<organism evidence="3">
    <name type="scientific">Clastoptera arizonana</name>
    <name type="common">Arizona spittle bug</name>
    <dbReference type="NCBI Taxonomy" id="38151"/>
    <lineage>
        <taxon>Eukaryota</taxon>
        <taxon>Metazoa</taxon>
        <taxon>Ecdysozoa</taxon>
        <taxon>Arthropoda</taxon>
        <taxon>Hexapoda</taxon>
        <taxon>Insecta</taxon>
        <taxon>Pterygota</taxon>
        <taxon>Neoptera</taxon>
        <taxon>Paraneoptera</taxon>
        <taxon>Hemiptera</taxon>
        <taxon>Auchenorrhyncha</taxon>
        <taxon>Cercopoidea</taxon>
        <taxon>Clastopteridae</taxon>
        <taxon>Clastoptera</taxon>
    </lineage>
</organism>
<evidence type="ECO:0000256" key="1">
    <source>
        <dbReference type="ARBA" id="ARBA00022473"/>
    </source>
</evidence>
<keyword evidence="1" id="KW-0217">Developmental protein</keyword>
<sequence>MGQYVGKLFNNYPRTIAGVYNRVGHKRKRIDLEDDKELEKSFHHPKKVKLACTTKYIYKALFLDGGDYDICVDILGKEWKLHKIYLQQAPYFASMFSGSWKESNKSHITIEVVDPNITIESLDIVLGSLYFDEPSILPSNVVNILAAATLFQMEGIIEQSINLMIENMSPLTAVIYYDASRQYGIQRVNDAAKEWFSLNLLTFYPDHPQELKFLDQDLMMELVADNNLVVIPTEFALYCLLKVWLFMKLNPEWVYRDDSDLTSIDQFYKNRTEKGPLLLTLDGRKFMKVFKCLRINNLLLNLEDLKLLIADFIIPRSWIYPKVLSHYETMLKICSSCDKGPALELTTKEFLNSSLRCGRIITSSNNSHSWHWNLFNFGLHLIWTVSKNSVTVHRIRKTNDYLNIDDNKARNILVRVRVINLNKLKQIQHHSCSEVTSVPLVQNSEVKVLILKKEIEYPVLVSVNLLFFTPEHKSINFKAESLFE</sequence>
<dbReference type="Pfam" id="PF00651">
    <property type="entry name" value="BTB"/>
    <property type="match status" value="1"/>
</dbReference>
<name>A0A1B6C3X6_9HEMI</name>
<evidence type="ECO:0000259" key="2">
    <source>
        <dbReference type="PROSITE" id="PS50097"/>
    </source>
</evidence>
<dbReference type="InterPro" id="IPR000210">
    <property type="entry name" value="BTB/POZ_dom"/>
</dbReference>
<evidence type="ECO:0000313" key="3">
    <source>
        <dbReference type="EMBL" id="JAS08197.1"/>
    </source>
</evidence>
<accession>A0A1B6C3X6</accession>
<dbReference type="PROSITE" id="PS50097">
    <property type="entry name" value="BTB"/>
    <property type="match status" value="1"/>
</dbReference>
<dbReference type="EMBL" id="GEDC01029101">
    <property type="protein sequence ID" value="JAS08197.1"/>
    <property type="molecule type" value="Transcribed_RNA"/>
</dbReference>
<protein>
    <recommendedName>
        <fullName evidence="2">BTB domain-containing protein</fullName>
    </recommendedName>
</protein>
<dbReference type="SMART" id="SM00225">
    <property type="entry name" value="BTB"/>
    <property type="match status" value="1"/>
</dbReference>
<dbReference type="SUPFAM" id="SSF54695">
    <property type="entry name" value="POZ domain"/>
    <property type="match status" value="1"/>
</dbReference>
<dbReference type="PANTHER" id="PTHR23231:SF17">
    <property type="entry name" value="BTB DOMAIN-CONTAINING PROTEIN"/>
    <property type="match status" value="1"/>
</dbReference>
<proteinExistence type="predicted"/>
<reference evidence="3" key="1">
    <citation type="submission" date="2015-12" db="EMBL/GenBank/DDBJ databases">
        <title>De novo transcriptome assembly of four potential Pierce s Disease insect vectors from Arizona vineyards.</title>
        <authorList>
            <person name="Tassone E.E."/>
        </authorList>
    </citation>
    <scope>NUCLEOTIDE SEQUENCE</scope>
</reference>
<feature type="domain" description="BTB" evidence="2">
    <location>
        <begin position="66"/>
        <end position="138"/>
    </location>
</feature>
<gene>
    <name evidence="3" type="ORF">g.28741</name>
</gene>
<dbReference type="AlphaFoldDB" id="A0A1B6C3X6"/>
<dbReference type="PANTHER" id="PTHR23231">
    <property type="entry name" value="GERM CELL-LESS PROTEIN"/>
    <property type="match status" value="1"/>
</dbReference>